<dbReference type="SUPFAM" id="SSF52540">
    <property type="entry name" value="P-loop containing nucleoside triphosphate hydrolases"/>
    <property type="match status" value="1"/>
</dbReference>
<name>R7Q5S4_CHOCR</name>
<dbReference type="Gramene" id="CDF33188">
    <property type="protein sequence ID" value="CDF33188"/>
    <property type="gene ID" value="CHC_T00002085001"/>
</dbReference>
<feature type="domain" description="ABC transporter" evidence="9">
    <location>
        <begin position="466"/>
        <end position="687"/>
    </location>
</feature>
<dbReference type="Pfam" id="PF06472">
    <property type="entry name" value="ABC_membrane_2"/>
    <property type="match status" value="1"/>
</dbReference>
<organism evidence="10 11">
    <name type="scientific">Chondrus crispus</name>
    <name type="common">Carrageen Irish moss</name>
    <name type="synonym">Polymorpha crispa</name>
    <dbReference type="NCBI Taxonomy" id="2769"/>
    <lineage>
        <taxon>Eukaryota</taxon>
        <taxon>Rhodophyta</taxon>
        <taxon>Florideophyceae</taxon>
        <taxon>Rhodymeniophycidae</taxon>
        <taxon>Gigartinales</taxon>
        <taxon>Gigartinaceae</taxon>
        <taxon>Chondrus</taxon>
    </lineage>
</organism>
<dbReference type="InterPro" id="IPR017871">
    <property type="entry name" value="ABC_transporter-like_CS"/>
</dbReference>
<dbReference type="Proteomes" id="UP000012073">
    <property type="component" value="Unassembled WGS sequence"/>
</dbReference>
<evidence type="ECO:0000259" key="9">
    <source>
        <dbReference type="PROSITE" id="PS50893"/>
    </source>
</evidence>
<evidence type="ECO:0000313" key="11">
    <source>
        <dbReference type="Proteomes" id="UP000012073"/>
    </source>
</evidence>
<dbReference type="STRING" id="2769.R7Q5S4"/>
<reference evidence="11" key="1">
    <citation type="journal article" date="2013" name="Proc. Natl. Acad. Sci. U.S.A.">
        <title>Genome structure and metabolic features in the red seaweed Chondrus crispus shed light on evolution of the Archaeplastida.</title>
        <authorList>
            <person name="Collen J."/>
            <person name="Porcel B."/>
            <person name="Carre W."/>
            <person name="Ball S.G."/>
            <person name="Chaparro C."/>
            <person name="Tonon T."/>
            <person name="Barbeyron T."/>
            <person name="Michel G."/>
            <person name="Noel B."/>
            <person name="Valentin K."/>
            <person name="Elias M."/>
            <person name="Artiguenave F."/>
            <person name="Arun A."/>
            <person name="Aury J.M."/>
            <person name="Barbosa-Neto J.F."/>
            <person name="Bothwell J.H."/>
            <person name="Bouget F.Y."/>
            <person name="Brillet L."/>
            <person name="Cabello-Hurtado F."/>
            <person name="Capella-Gutierrez S."/>
            <person name="Charrier B."/>
            <person name="Cladiere L."/>
            <person name="Cock J.M."/>
            <person name="Coelho S.M."/>
            <person name="Colleoni C."/>
            <person name="Czjzek M."/>
            <person name="Da Silva C."/>
            <person name="Delage L."/>
            <person name="Denoeud F."/>
            <person name="Deschamps P."/>
            <person name="Dittami S.M."/>
            <person name="Gabaldon T."/>
            <person name="Gachon C.M."/>
            <person name="Groisillier A."/>
            <person name="Herve C."/>
            <person name="Jabbari K."/>
            <person name="Katinka M."/>
            <person name="Kloareg B."/>
            <person name="Kowalczyk N."/>
            <person name="Labadie K."/>
            <person name="Leblanc C."/>
            <person name="Lopez P.J."/>
            <person name="McLachlan D.H."/>
            <person name="Meslet-Cladiere L."/>
            <person name="Moustafa A."/>
            <person name="Nehr Z."/>
            <person name="Nyvall Collen P."/>
            <person name="Panaud O."/>
            <person name="Partensky F."/>
            <person name="Poulain J."/>
            <person name="Rensing S.A."/>
            <person name="Rousvoal S."/>
            <person name="Samson G."/>
            <person name="Symeonidi A."/>
            <person name="Weissenbach J."/>
            <person name="Zambounis A."/>
            <person name="Wincker P."/>
            <person name="Boyen C."/>
        </authorList>
    </citation>
    <scope>NUCLEOTIDE SEQUENCE [LARGE SCALE GENOMIC DNA]</scope>
    <source>
        <strain evidence="11">cv. Stackhouse</strain>
    </source>
</reference>
<dbReference type="InterPro" id="IPR003593">
    <property type="entry name" value="AAA+_ATPase"/>
</dbReference>
<dbReference type="PANTHER" id="PTHR11384">
    <property type="entry name" value="ATP-BINDING CASSETTE, SUB-FAMILY D MEMBER"/>
    <property type="match status" value="1"/>
</dbReference>
<dbReference type="GO" id="GO:0006635">
    <property type="term" value="P:fatty acid beta-oxidation"/>
    <property type="evidence" value="ECO:0007669"/>
    <property type="project" value="TreeGrafter"/>
</dbReference>
<keyword evidence="6" id="KW-0067">ATP-binding</keyword>
<dbReference type="CDD" id="cd03223">
    <property type="entry name" value="ABCD_peroxisomal_ALDP"/>
    <property type="match status" value="1"/>
</dbReference>
<evidence type="ECO:0000256" key="5">
    <source>
        <dbReference type="ARBA" id="ARBA00022741"/>
    </source>
</evidence>
<keyword evidence="11" id="KW-1185">Reference proteome</keyword>
<dbReference type="GO" id="GO:0005324">
    <property type="term" value="F:long-chain fatty acid transmembrane transporter activity"/>
    <property type="evidence" value="ECO:0007669"/>
    <property type="project" value="TreeGrafter"/>
</dbReference>
<accession>R7Q5S4</accession>
<dbReference type="InterPro" id="IPR050835">
    <property type="entry name" value="ABC_transporter_sub-D"/>
</dbReference>
<evidence type="ECO:0000256" key="2">
    <source>
        <dbReference type="ARBA" id="ARBA00014334"/>
    </source>
</evidence>
<dbReference type="Pfam" id="PF00005">
    <property type="entry name" value="ABC_tran"/>
    <property type="match status" value="1"/>
</dbReference>
<evidence type="ECO:0000256" key="6">
    <source>
        <dbReference type="ARBA" id="ARBA00022840"/>
    </source>
</evidence>
<dbReference type="PhylomeDB" id="R7Q5S4"/>
<dbReference type="GO" id="GO:0016887">
    <property type="term" value="F:ATP hydrolysis activity"/>
    <property type="evidence" value="ECO:0007669"/>
    <property type="project" value="InterPro"/>
</dbReference>
<dbReference type="Gene3D" id="3.40.50.300">
    <property type="entry name" value="P-loop containing nucleotide triphosphate hydrolases"/>
    <property type="match status" value="1"/>
</dbReference>
<dbReference type="PROSITE" id="PS00211">
    <property type="entry name" value="ABC_TRANSPORTER_1"/>
    <property type="match status" value="1"/>
</dbReference>
<evidence type="ECO:0000256" key="8">
    <source>
        <dbReference type="ARBA" id="ARBA00023136"/>
    </source>
</evidence>
<dbReference type="GO" id="GO:0042760">
    <property type="term" value="P:very long-chain fatty acid catabolic process"/>
    <property type="evidence" value="ECO:0007669"/>
    <property type="project" value="TreeGrafter"/>
</dbReference>
<dbReference type="SMART" id="SM00382">
    <property type="entry name" value="AAA"/>
    <property type="match status" value="1"/>
</dbReference>
<protein>
    <recommendedName>
        <fullName evidence="2">Probable ATP-dependent transporter ycf16</fullName>
    </recommendedName>
</protein>
<proteinExistence type="inferred from homology"/>
<evidence type="ECO:0000313" key="10">
    <source>
        <dbReference type="EMBL" id="CDF33188.1"/>
    </source>
</evidence>
<evidence type="ECO:0000256" key="3">
    <source>
        <dbReference type="ARBA" id="ARBA00022448"/>
    </source>
</evidence>
<evidence type="ECO:0000256" key="4">
    <source>
        <dbReference type="ARBA" id="ARBA00022692"/>
    </source>
</evidence>
<keyword evidence="8" id="KW-0472">Membrane</keyword>
<dbReference type="GO" id="GO:0005778">
    <property type="term" value="C:peroxisomal membrane"/>
    <property type="evidence" value="ECO:0007669"/>
    <property type="project" value="TreeGrafter"/>
</dbReference>
<dbReference type="OrthoDB" id="422637at2759"/>
<dbReference type="InterPro" id="IPR003439">
    <property type="entry name" value="ABC_transporter-like_ATP-bd"/>
</dbReference>
<keyword evidence="7" id="KW-1133">Transmembrane helix</keyword>
<evidence type="ECO:0000256" key="7">
    <source>
        <dbReference type="ARBA" id="ARBA00022989"/>
    </source>
</evidence>
<dbReference type="RefSeq" id="XP_005712991.1">
    <property type="nucleotide sequence ID" value="XM_005712934.1"/>
</dbReference>
<keyword evidence="3" id="KW-0813">Transport</keyword>
<dbReference type="GO" id="GO:0140359">
    <property type="term" value="F:ABC-type transporter activity"/>
    <property type="evidence" value="ECO:0007669"/>
    <property type="project" value="InterPro"/>
</dbReference>
<dbReference type="PANTHER" id="PTHR11384:SF67">
    <property type="entry name" value="ATP-BINDING CASSETTE SUB-FAMILY D MEMBER 1"/>
    <property type="match status" value="1"/>
</dbReference>
<keyword evidence="5" id="KW-0547">Nucleotide-binding</keyword>
<dbReference type="InterPro" id="IPR027417">
    <property type="entry name" value="P-loop_NTPase"/>
</dbReference>
<dbReference type="GO" id="GO:0005524">
    <property type="term" value="F:ATP binding"/>
    <property type="evidence" value="ECO:0007669"/>
    <property type="project" value="UniProtKB-KW"/>
</dbReference>
<dbReference type="KEGG" id="ccp:CHC_T00002085001"/>
<dbReference type="GO" id="GO:0007031">
    <property type="term" value="P:peroxisome organization"/>
    <property type="evidence" value="ECO:0007669"/>
    <property type="project" value="TreeGrafter"/>
</dbReference>
<keyword evidence="4" id="KW-0812">Transmembrane</keyword>
<gene>
    <name evidence="10" type="ORF">CHC_T00002085001</name>
</gene>
<evidence type="ECO:0000256" key="1">
    <source>
        <dbReference type="ARBA" id="ARBA00008575"/>
    </source>
</evidence>
<dbReference type="AlphaFoldDB" id="R7Q5S4"/>
<dbReference type="PROSITE" id="PS50893">
    <property type="entry name" value="ABC_TRANSPORTER_2"/>
    <property type="match status" value="1"/>
</dbReference>
<dbReference type="InterPro" id="IPR011527">
    <property type="entry name" value="ABC1_TM_dom"/>
</dbReference>
<dbReference type="GeneID" id="17320708"/>
<comment type="similarity">
    <text evidence="1">Belongs to the ABC transporter superfamily. ABCD family. Peroxisomal fatty acyl CoA transporter (TC 3.A.1.203) subfamily.</text>
</comment>
<dbReference type="GO" id="GO:0015910">
    <property type="term" value="P:long-chain fatty acid import into peroxisome"/>
    <property type="evidence" value="ECO:0007669"/>
    <property type="project" value="TreeGrafter"/>
</dbReference>
<dbReference type="OMA" id="TIMENDF"/>
<sequence length="691" mass="76095">MSALLTTGLGPRTRIALALLVGGSGTTLTVARVQSLLNHCRKDQRALVSAALGDAALSKTKRRSARTPVTAVDRRFAARLADILRVCIPGPFSKEAALVVIQGVLLFSRTILTDRITKLEGICAATVTALDWRGFRRILGLFALTAVPAAIVNSALKSMQILLSLAFRKRLTRFLHKGYCGNRAYYAASVFSGLSHPDQRITEDVERFCETVADLYSYTFKPLLDVIVFSRSLSHIIGYKGQAGLYAYFIVVGALLKRISPPLGRMTAEWSSLSGDLRTAHHRIAASAEEVAFNDPPAGRAEMMSLNTRLDRMIHHSRLSVVQRFVQQCIDGYLVKYTASIIGLVIFAVPLYYRSKKEALETNVIAGQYINSMRLMMQTSAAMGQLVLVYKRINTLAGHTERVSELIEKVKELGKPQGHLEAFRKVQDHMSDIHEESGMTTTISSRSQISELANRFPPKRKNGNFIKLENVCMWSPDGSPLVRELDMEAPKGTSVIILGPNGSGKSSILRMLAGLWPLQAGTVTLPARNDIFYLSQRPYMYAGSLQEQLMYPQLPGVVIGEDIVFDEDHAQSCLERVELGHLTARCHGFDGCLSWEETLSGGERNRLAVARLLYHRPKFAVLDECTAAVSADGEVVLYNAMADAGITMLSVAHRKAVMEFHQAAVVLDGSGKWEWKELHQGEPVVSGECSS</sequence>
<dbReference type="EMBL" id="HG001636">
    <property type="protein sequence ID" value="CDF33188.1"/>
    <property type="molecule type" value="Genomic_DNA"/>
</dbReference>